<dbReference type="InterPro" id="IPR018162">
    <property type="entry name" value="Ala-tRNA-ligase_IIc_anticod-bd"/>
</dbReference>
<evidence type="ECO:0000256" key="10">
    <source>
        <dbReference type="ARBA" id="ARBA00022917"/>
    </source>
</evidence>
<keyword evidence="11 12" id="KW-0030">Aminoacyl-tRNA synthetase</keyword>
<keyword evidence="4 12" id="KW-0436">Ligase</keyword>
<dbReference type="GO" id="GO:0005524">
    <property type="term" value="F:ATP binding"/>
    <property type="evidence" value="ECO:0007669"/>
    <property type="project" value="UniProtKB-UniRule"/>
</dbReference>
<gene>
    <name evidence="12" type="primary">alaS</name>
</gene>
<evidence type="ECO:0000256" key="8">
    <source>
        <dbReference type="ARBA" id="ARBA00022840"/>
    </source>
</evidence>
<dbReference type="Pfam" id="PF01411">
    <property type="entry name" value="tRNA-synt_2c"/>
    <property type="match status" value="1"/>
</dbReference>
<evidence type="ECO:0000313" key="14">
    <source>
        <dbReference type="EMBL" id="ANV80336.1"/>
    </source>
</evidence>
<feature type="binding site" evidence="12">
    <location>
        <position position="748"/>
    </location>
    <ligand>
        <name>Zn(2+)</name>
        <dbReference type="ChEBI" id="CHEBI:29105"/>
    </ligand>
</feature>
<dbReference type="SUPFAM" id="SSF55186">
    <property type="entry name" value="ThrRS/AlaRS common domain"/>
    <property type="match status" value="1"/>
</dbReference>
<evidence type="ECO:0000256" key="5">
    <source>
        <dbReference type="ARBA" id="ARBA00022723"/>
    </source>
</evidence>
<evidence type="ECO:0000256" key="4">
    <source>
        <dbReference type="ARBA" id="ARBA00022598"/>
    </source>
</evidence>
<sequence>MVFGEVHIPFWDESGHMRRTCSVTGLYFWTRDKNRTTSGDTHEDPYTFIGSPIIDGFSMRGKELKDSMRSSFLDYFSENSHSQIDPYPVIARWRDDIHLTIASIADFQPHVTSGQVPPPANPLCISQPCIRLTDVAAVGRSGRHLTTFEMMAHHAFNRPNDGEVVYWIDQCVRFCDDMLVNTFGINPIEITYVENPWSGGGNAGAALEVIVGGLELATLVFMNLEEHEEGDIVIKGLNYREMDLQIIDTGYGLERFCWAAAGTPTIYEAIYPESVSWLKETIGFESMVKDLNLNVDTTALLSELSRLAGILNIDVGTDVDSLYSTLIERLNAQEIKISVSDLKRLTEPLSAIYAIPDHMHALCNMLGDGLIPSNTKAGYLARMLARRVCRMKSDLNLNVTLPELGKHHIETHLDLENFTQNEDGILLLLELEESRYYEMLRKGQSAVKTALQNLPKNATEVPDSILFRLSEERGINPDMVMAISNDLGWENLSVRVGFSADMADRNARMTKDAAKIRDKNNFLKEVFPVTSQDYYLDTNKTHFTAEVLHCGEINHESNNISFSNEVISPPTHFVILDRTLFYPEGGGQLGDQGYFHLDETRTISVLDTKIEEGVIIHFTDGFVNNGRIDAEVDNIRRRQLMDHHTAIHIVGGAARDILGPHIRQAGSNKGQRYARIDLTHYSRMSRDLLDKIEDRANDIVQLNPTVEKIILDRAEADSRFGFDIYQGGPPKHQQIRIIKIGDFDVQACGGTHHDEAGNIGELRIVRSSQVQDGVERLQIVAGDTARDHARHQERILSEASEILGVQSDDLPKAVMKFFQEWKSQQKKISNLEAEIVRLRTSGGGDEAIHKDGIRYVIMESSGDSKQLMKMLSELTRDESNPTLAIIGSKDGGGKIIVATTENTKASEKYNSVEILNAISSHINGGGGGRPTFAQGGGSNPEGIPAALEAAKKMLDV</sequence>
<dbReference type="EC" id="6.1.1.7" evidence="12"/>
<evidence type="ECO:0000256" key="3">
    <source>
        <dbReference type="ARBA" id="ARBA00022555"/>
    </source>
</evidence>
<dbReference type="InterPro" id="IPR009000">
    <property type="entry name" value="Transl_B-barrel_sf"/>
</dbReference>
<dbReference type="PANTHER" id="PTHR11777">
    <property type="entry name" value="ALANYL-TRNA SYNTHETASE"/>
    <property type="match status" value="1"/>
</dbReference>
<evidence type="ECO:0000256" key="12">
    <source>
        <dbReference type="HAMAP-Rule" id="MF_00036"/>
    </source>
</evidence>
<feature type="binding site" evidence="12">
    <location>
        <position position="648"/>
    </location>
    <ligand>
        <name>Zn(2+)</name>
        <dbReference type="ChEBI" id="CHEBI:29105"/>
    </ligand>
</feature>
<comment type="similarity">
    <text evidence="1 12">Belongs to the class-II aminoacyl-tRNA synthetase family.</text>
</comment>
<keyword evidence="3 12" id="KW-0820">tRNA-binding</keyword>
<feature type="binding site" evidence="12">
    <location>
        <position position="752"/>
    </location>
    <ligand>
        <name>Zn(2+)</name>
        <dbReference type="ChEBI" id="CHEBI:29105"/>
    </ligand>
</feature>
<dbReference type="Gene3D" id="2.40.30.130">
    <property type="match status" value="1"/>
</dbReference>
<keyword evidence="10 12" id="KW-0648">Protein biosynthesis</keyword>
<dbReference type="InterPro" id="IPR002318">
    <property type="entry name" value="Ala-tRNA-lgiase_IIc"/>
</dbReference>
<keyword evidence="5 12" id="KW-0479">Metal-binding</keyword>
<keyword evidence="9 12" id="KW-0694">RNA-binding</keyword>
<feature type="binding site" evidence="12">
    <location>
        <position position="644"/>
    </location>
    <ligand>
        <name>Zn(2+)</name>
        <dbReference type="ChEBI" id="CHEBI:29105"/>
    </ligand>
</feature>
<dbReference type="InterPro" id="IPR003156">
    <property type="entry name" value="DHHA1_dom"/>
</dbReference>
<comment type="cofactor">
    <cofactor evidence="12">
        <name>Zn(2+)</name>
        <dbReference type="ChEBI" id="CHEBI:29105"/>
    </cofactor>
    <text evidence="12">Binds 1 zinc ion per subunit.</text>
</comment>
<evidence type="ECO:0000256" key="2">
    <source>
        <dbReference type="ARBA" id="ARBA00022490"/>
    </source>
</evidence>
<dbReference type="SMART" id="SM00863">
    <property type="entry name" value="tRNA_SAD"/>
    <property type="match status" value="1"/>
</dbReference>
<dbReference type="Gene3D" id="3.10.310.40">
    <property type="match status" value="1"/>
</dbReference>
<comment type="function">
    <text evidence="12">Catalyzes the attachment of alanine to tRNA(Ala) in a two-step reaction: alanine is first activated by ATP to form Ala-AMP and then transferred to the acceptor end of tRNA(Ala). Also edits incorrectly charged Ser-tRNA(Ala) and Gly-tRNA(Ala) via its editing domain.</text>
</comment>
<dbReference type="EMBL" id="KP211884">
    <property type="protein sequence ID" value="ANV80336.1"/>
    <property type="molecule type" value="Genomic_DNA"/>
</dbReference>
<dbReference type="GO" id="GO:0005737">
    <property type="term" value="C:cytoplasm"/>
    <property type="evidence" value="ECO:0007669"/>
    <property type="project" value="UniProtKB-SubCell"/>
</dbReference>
<dbReference type="Gene3D" id="3.30.980.10">
    <property type="entry name" value="Threonyl-trna Synthetase, Chain A, domain 2"/>
    <property type="match status" value="1"/>
</dbReference>
<dbReference type="Gene3D" id="3.30.930.10">
    <property type="entry name" value="Bira Bifunctional Protein, Domain 2"/>
    <property type="match status" value="1"/>
</dbReference>
<dbReference type="Pfam" id="PF07973">
    <property type="entry name" value="tRNA_SAD"/>
    <property type="match status" value="1"/>
</dbReference>
<comment type="catalytic activity">
    <reaction evidence="12">
        <text>tRNA(Ala) + L-alanine + ATP = L-alanyl-tRNA(Ala) + AMP + diphosphate</text>
        <dbReference type="Rhea" id="RHEA:12540"/>
        <dbReference type="Rhea" id="RHEA-COMP:9657"/>
        <dbReference type="Rhea" id="RHEA-COMP:9923"/>
        <dbReference type="ChEBI" id="CHEBI:30616"/>
        <dbReference type="ChEBI" id="CHEBI:33019"/>
        <dbReference type="ChEBI" id="CHEBI:57972"/>
        <dbReference type="ChEBI" id="CHEBI:78442"/>
        <dbReference type="ChEBI" id="CHEBI:78497"/>
        <dbReference type="ChEBI" id="CHEBI:456215"/>
        <dbReference type="EC" id="6.1.1.7"/>
    </reaction>
</comment>
<evidence type="ECO:0000256" key="7">
    <source>
        <dbReference type="ARBA" id="ARBA00022833"/>
    </source>
</evidence>
<dbReference type="GO" id="GO:0004813">
    <property type="term" value="F:alanine-tRNA ligase activity"/>
    <property type="evidence" value="ECO:0007669"/>
    <property type="project" value="UniProtKB-UniRule"/>
</dbReference>
<dbReference type="InterPro" id="IPR050058">
    <property type="entry name" value="Ala-tRNA_ligase"/>
</dbReference>
<dbReference type="AlphaFoldDB" id="A0A1B1TDI0"/>
<evidence type="ECO:0000259" key="13">
    <source>
        <dbReference type="PROSITE" id="PS50860"/>
    </source>
</evidence>
<organism evidence="14">
    <name type="scientific">uncultured Poseidoniia archaeon</name>
    <dbReference type="NCBI Taxonomy" id="1697135"/>
    <lineage>
        <taxon>Archaea</taxon>
        <taxon>Methanobacteriati</taxon>
        <taxon>Thermoplasmatota</taxon>
        <taxon>Candidatus Poseidoniia</taxon>
        <taxon>environmental samples</taxon>
    </lineage>
</organism>
<dbReference type="GO" id="GO:0002161">
    <property type="term" value="F:aminoacyl-tRNA deacylase activity"/>
    <property type="evidence" value="ECO:0007669"/>
    <property type="project" value="TreeGrafter"/>
</dbReference>
<evidence type="ECO:0000256" key="11">
    <source>
        <dbReference type="ARBA" id="ARBA00023146"/>
    </source>
</evidence>
<reference evidence="14" key="1">
    <citation type="submission" date="2014-11" db="EMBL/GenBank/DDBJ databases">
        <authorList>
            <person name="Zhu J."/>
            <person name="Qi W."/>
            <person name="Song R."/>
        </authorList>
    </citation>
    <scope>NUCLEOTIDE SEQUENCE</scope>
</reference>
<comment type="subcellular location">
    <subcellularLocation>
        <location evidence="12">Cytoplasm</location>
    </subcellularLocation>
</comment>
<dbReference type="SUPFAM" id="SSF101353">
    <property type="entry name" value="Putative anticodon-binding domain of alanyl-tRNA synthetase (AlaRS)"/>
    <property type="match status" value="1"/>
</dbReference>
<protein>
    <recommendedName>
        <fullName evidence="12">Alanine--tRNA ligase</fullName>
        <ecNumber evidence="12">6.1.1.7</ecNumber>
    </recommendedName>
    <alternativeName>
        <fullName evidence="12">Alanyl-tRNA synthetase</fullName>
        <shortName evidence="12">AlaRS</shortName>
    </alternativeName>
</protein>
<evidence type="ECO:0000256" key="1">
    <source>
        <dbReference type="ARBA" id="ARBA00008226"/>
    </source>
</evidence>
<dbReference type="GO" id="GO:0008270">
    <property type="term" value="F:zinc ion binding"/>
    <property type="evidence" value="ECO:0007669"/>
    <property type="project" value="UniProtKB-UniRule"/>
</dbReference>
<dbReference type="NCBIfam" id="TIGR03683">
    <property type="entry name" value="A-tRNA_syn_arch"/>
    <property type="match status" value="1"/>
</dbReference>
<dbReference type="HAMAP" id="MF_00036_A">
    <property type="entry name" value="Ala_tRNA_synth_A"/>
    <property type="match status" value="1"/>
</dbReference>
<dbReference type="NCBIfam" id="TIGR00344">
    <property type="entry name" value="alaS"/>
    <property type="match status" value="1"/>
</dbReference>
<dbReference type="PROSITE" id="PS50860">
    <property type="entry name" value="AA_TRNA_LIGASE_II_ALA"/>
    <property type="match status" value="1"/>
</dbReference>
<dbReference type="InterPro" id="IPR012947">
    <property type="entry name" value="tRNA_SAD"/>
</dbReference>
<name>A0A1B1TDI0_9ARCH</name>
<evidence type="ECO:0000256" key="6">
    <source>
        <dbReference type="ARBA" id="ARBA00022741"/>
    </source>
</evidence>
<keyword evidence="7 12" id="KW-0862">Zinc</keyword>
<dbReference type="Pfam" id="PF02272">
    <property type="entry name" value="DHHA1"/>
    <property type="match status" value="1"/>
</dbReference>
<evidence type="ECO:0000256" key="9">
    <source>
        <dbReference type="ARBA" id="ARBA00022884"/>
    </source>
</evidence>
<dbReference type="SUPFAM" id="SSF55681">
    <property type="entry name" value="Class II aaRS and biotin synthetases"/>
    <property type="match status" value="1"/>
</dbReference>
<dbReference type="PANTHER" id="PTHR11777:SF9">
    <property type="entry name" value="ALANINE--TRNA LIGASE, CYTOPLASMIC"/>
    <property type="match status" value="1"/>
</dbReference>
<dbReference type="GO" id="GO:0000049">
    <property type="term" value="F:tRNA binding"/>
    <property type="evidence" value="ECO:0007669"/>
    <property type="project" value="UniProtKB-KW"/>
</dbReference>
<dbReference type="FunFam" id="3.10.310.40:FF:000001">
    <property type="entry name" value="Alanine--tRNA ligase"/>
    <property type="match status" value="1"/>
</dbReference>
<dbReference type="InterPro" id="IPR022429">
    <property type="entry name" value="Ala-tRNA_lgiase_arc"/>
</dbReference>
<keyword evidence="6 12" id="KW-0547">Nucleotide-binding</keyword>
<dbReference type="InterPro" id="IPR018165">
    <property type="entry name" value="Ala-tRNA-synth_IIc_core"/>
</dbReference>
<reference evidence="14" key="2">
    <citation type="journal article" date="2015" name="ISME J.">
        <title>A new class of marine Euryarchaeota group II from the Mediterranean deep chlorophyll maximum.</title>
        <authorList>
            <person name="Martin-Cuadrado A.B."/>
            <person name="Garcia-Heredia I."/>
            <person name="Molto A.G."/>
            <person name="Lopez-Ubeda R."/>
            <person name="Kimes N."/>
            <person name="Lopez-Garcia P."/>
            <person name="Moreira D."/>
            <person name="Rodriguez-Valera F."/>
        </authorList>
    </citation>
    <scope>NUCLEOTIDE SEQUENCE</scope>
</reference>
<dbReference type="InterPro" id="IPR045864">
    <property type="entry name" value="aa-tRNA-synth_II/BPL/LPL"/>
</dbReference>
<comment type="domain">
    <text evidence="12">Consists of three domains; the N-terminal catalytic domain, the editing domain and the C-terminal C-Ala domain. The editing domain removes incorrectly charged amino acids, while the C-Ala domain, along with tRNA(Ala), serves as a bridge to cooperatively bring together the editing and aminoacylation centers thus stimulating deacylation of misacylated tRNAs.</text>
</comment>
<dbReference type="Gene3D" id="3.30.54.20">
    <property type="match status" value="1"/>
</dbReference>
<dbReference type="InterPro" id="IPR018164">
    <property type="entry name" value="Ala-tRNA-synth_IIc_N"/>
</dbReference>
<dbReference type="SUPFAM" id="SSF50447">
    <property type="entry name" value="Translation proteins"/>
    <property type="match status" value="1"/>
</dbReference>
<dbReference type="GO" id="GO:0006419">
    <property type="term" value="P:alanyl-tRNA aminoacylation"/>
    <property type="evidence" value="ECO:0007669"/>
    <property type="project" value="UniProtKB-UniRule"/>
</dbReference>
<dbReference type="Gene3D" id="6.10.250.550">
    <property type="match status" value="1"/>
</dbReference>
<proteinExistence type="inferred from homology"/>
<accession>A0A1B1TDI0</accession>
<dbReference type="InterPro" id="IPR018163">
    <property type="entry name" value="Thr/Ala-tRNA-synth_IIc_edit"/>
</dbReference>
<dbReference type="PRINTS" id="PR00980">
    <property type="entry name" value="TRNASYNTHALA"/>
</dbReference>
<keyword evidence="8 12" id="KW-0067">ATP-binding</keyword>
<keyword evidence="2 12" id="KW-0963">Cytoplasm</keyword>
<feature type="domain" description="Alanyl-transfer RNA synthetases family profile" evidence="13">
    <location>
        <begin position="63"/>
        <end position="791"/>
    </location>
</feature>